<evidence type="ECO:0000313" key="3">
    <source>
        <dbReference type="EMBL" id="VDI52060.1"/>
    </source>
</evidence>
<protein>
    <submittedName>
        <fullName evidence="3">Uncharacterized protein</fullName>
    </submittedName>
</protein>
<evidence type="ECO:0000256" key="2">
    <source>
        <dbReference type="ARBA" id="ARBA00023043"/>
    </source>
</evidence>
<gene>
    <name evidence="3" type="ORF">MGAL_10B090548</name>
</gene>
<keyword evidence="2" id="KW-0040">ANK repeat</keyword>
<dbReference type="InterPro" id="IPR002110">
    <property type="entry name" value="Ankyrin_rpt"/>
</dbReference>
<dbReference type="Pfam" id="PF12796">
    <property type="entry name" value="Ank_2"/>
    <property type="match status" value="1"/>
</dbReference>
<organism evidence="3 4">
    <name type="scientific">Mytilus galloprovincialis</name>
    <name type="common">Mediterranean mussel</name>
    <dbReference type="NCBI Taxonomy" id="29158"/>
    <lineage>
        <taxon>Eukaryota</taxon>
        <taxon>Metazoa</taxon>
        <taxon>Spiralia</taxon>
        <taxon>Lophotrochozoa</taxon>
        <taxon>Mollusca</taxon>
        <taxon>Bivalvia</taxon>
        <taxon>Autobranchia</taxon>
        <taxon>Pteriomorphia</taxon>
        <taxon>Mytilida</taxon>
        <taxon>Mytiloidea</taxon>
        <taxon>Mytilidae</taxon>
        <taxon>Mytilinae</taxon>
        <taxon>Mytilus</taxon>
    </lineage>
</organism>
<comment type="caution">
    <text evidence="3">The sequence shown here is derived from an EMBL/GenBank/DDBJ whole genome shotgun (WGS) entry which is preliminary data.</text>
</comment>
<dbReference type="PANTHER" id="PTHR24123">
    <property type="entry name" value="ANKYRIN REPEAT-CONTAINING"/>
    <property type="match status" value="1"/>
</dbReference>
<dbReference type="OrthoDB" id="5989012at2759"/>
<accession>A0A8B6FNN3</accession>
<evidence type="ECO:0000313" key="4">
    <source>
        <dbReference type="Proteomes" id="UP000596742"/>
    </source>
</evidence>
<dbReference type="InterPro" id="IPR036770">
    <property type="entry name" value="Ankyrin_rpt-contain_sf"/>
</dbReference>
<proteinExistence type="predicted"/>
<dbReference type="Proteomes" id="UP000596742">
    <property type="component" value="Unassembled WGS sequence"/>
</dbReference>
<dbReference type="AlphaFoldDB" id="A0A8B6FNN3"/>
<reference evidence="3" key="1">
    <citation type="submission" date="2018-11" db="EMBL/GenBank/DDBJ databases">
        <authorList>
            <person name="Alioto T."/>
            <person name="Alioto T."/>
        </authorList>
    </citation>
    <scope>NUCLEOTIDE SEQUENCE</scope>
</reference>
<evidence type="ECO:0000256" key="1">
    <source>
        <dbReference type="ARBA" id="ARBA00022737"/>
    </source>
</evidence>
<dbReference type="InterPro" id="IPR051165">
    <property type="entry name" value="Multifunctional_ANK_Repeat"/>
</dbReference>
<dbReference type="EMBL" id="UYJE01007129">
    <property type="protein sequence ID" value="VDI52060.1"/>
    <property type="molecule type" value="Genomic_DNA"/>
</dbReference>
<sequence length="895" mass="105416">MKGEKVPDFDNLRLITCDTPLNAAVKNGHIEIVKLLGTYSARTVNCSTYDGSIPLFTAVKYNQNEIFKFLYEISNLSHKCKGNFYNQQQLTYFEIVHLNSMKCPDNAGLEHLLAIYNNLQLIGYVFQKGYKNWESVDKEGCTPLHYAFCHQSYTFVNFFIFEKRLNLNLLSRSKNGSTPFHSASACRSFILHQYMEKMKTIDLPPIPDVVDDEGHSILQYGFNKSISINDSIKIDRIGEDYFVISLFRLAVKFHHNFLHNDKRKNNFLHHAAKAGNYWVFFLTKDLKTFDRKLYLLLNQRNQNNRTALEVAFDSLPRQKSFEAFRIPDNCSWTDVFYVDCIANYSVLLSPHEYFIFTVFQYFDAKENFSEINLDELLKIAINKSRIYSILMMKVYAEQEVRYILERSFEIPFLLSKCNSPYIIELLLNPKNALRCDGSKSALHEIVHNDRNIQWTFHNLSFLDPIFEKFSAKFLDKCFDDRGYNLLHRSIMGAHLPTIHYLINQGMNPWQTTEDNKTALEISILNSPFTDNGIIPTYYTFGSRYHNIQYVSSVESKDIAYDSSRLINFDKTAQNLLYKKGLKIQLIGSQLCDSKNKDLGLIHIAAAKGLLTFLKKAKDIFGLNCLRCEDQFGVTPMYIAHIYNQTKIVHWMRKLKLHIKKPTESSENVLLFNMIDNYMSPDKYDWTCLLRYRYRFTGIIRNQVLKCSVTNYHVHIHHWSMYPNYTHSLLRYFISLRKDETKLPAMDNLTSVHEIQFQNVLLSYRVNHCLLKFFQDKGYFMMRKLMLFGDDDKDFYYLQILSSAKNKMNIDGKNTFSNVSNLLFNVYGKYNHHFRKLKMRSEIHRLWLQQTKFLYTNDSHTFFKYKLKYFRKLTNLQSINRTCRNIETKTAKRIKT</sequence>
<keyword evidence="1" id="KW-0677">Repeat</keyword>
<name>A0A8B6FNN3_MYTGA</name>
<keyword evidence="4" id="KW-1185">Reference proteome</keyword>
<dbReference type="Gene3D" id="1.25.40.20">
    <property type="entry name" value="Ankyrin repeat-containing domain"/>
    <property type="match status" value="3"/>
</dbReference>
<dbReference type="PANTHER" id="PTHR24123:SF33">
    <property type="entry name" value="PROTEIN HOS4"/>
    <property type="match status" value="1"/>
</dbReference>
<dbReference type="SMART" id="SM00248">
    <property type="entry name" value="ANK"/>
    <property type="match status" value="5"/>
</dbReference>
<dbReference type="SUPFAM" id="SSF48403">
    <property type="entry name" value="Ankyrin repeat"/>
    <property type="match status" value="2"/>
</dbReference>